<dbReference type="AlphaFoldDB" id="A0A1V2I5Q4"/>
<dbReference type="EMBL" id="MOMC01000053">
    <property type="protein sequence ID" value="ONH26136.1"/>
    <property type="molecule type" value="Genomic_DNA"/>
</dbReference>
<organism evidence="1 2">
    <name type="scientific">Pseudofrankia asymbiotica</name>
    <dbReference type="NCBI Taxonomy" id="1834516"/>
    <lineage>
        <taxon>Bacteria</taxon>
        <taxon>Bacillati</taxon>
        <taxon>Actinomycetota</taxon>
        <taxon>Actinomycetes</taxon>
        <taxon>Frankiales</taxon>
        <taxon>Frankiaceae</taxon>
        <taxon>Pseudofrankia</taxon>
    </lineage>
</organism>
<reference evidence="2" key="1">
    <citation type="submission" date="2016-10" db="EMBL/GenBank/DDBJ databases">
        <title>Frankia sp. NRRL B-16386 Genome sequencing.</title>
        <authorList>
            <person name="Ghodhbane-Gtari F."/>
            <person name="Swanson E."/>
            <person name="Gueddou A."/>
            <person name="Hezbri K."/>
            <person name="Ktari K."/>
            <person name="Nouioui I."/>
            <person name="Morris K."/>
            <person name="Simpson S."/>
            <person name="Abebe-Akele F."/>
            <person name="Thomas K."/>
            <person name="Gtari M."/>
            <person name="Tisa L.S."/>
        </authorList>
    </citation>
    <scope>NUCLEOTIDE SEQUENCE [LARGE SCALE GENOMIC DNA]</scope>
    <source>
        <strain evidence="2">NRRL B-16386</strain>
    </source>
</reference>
<evidence type="ECO:0000313" key="1">
    <source>
        <dbReference type="EMBL" id="ONH26136.1"/>
    </source>
</evidence>
<accession>A0A1V2I5Q4</accession>
<dbReference type="Proteomes" id="UP000188929">
    <property type="component" value="Unassembled WGS sequence"/>
</dbReference>
<comment type="caution">
    <text evidence="1">The sequence shown here is derived from an EMBL/GenBank/DDBJ whole genome shotgun (WGS) entry which is preliminary data.</text>
</comment>
<name>A0A1V2I5Q4_9ACTN</name>
<dbReference type="OrthoDB" id="3215379at2"/>
<dbReference type="RefSeq" id="WP_076819946.1">
    <property type="nucleotide sequence ID" value="NZ_MOMC01000053.1"/>
</dbReference>
<proteinExistence type="predicted"/>
<protein>
    <submittedName>
        <fullName evidence="1">Uncharacterized protein</fullName>
    </submittedName>
</protein>
<sequence length="79" mass="8594">MVIAALIALAVLLLVAGVSRFGADSRDGRDWTPTDDIDRSHPWVAGFHSGDHRAPDLATLRLPTELGGCRPMEDPWSRS</sequence>
<keyword evidence="2" id="KW-1185">Reference proteome</keyword>
<evidence type="ECO:0000313" key="2">
    <source>
        <dbReference type="Proteomes" id="UP000188929"/>
    </source>
</evidence>
<gene>
    <name evidence="1" type="ORF">BL253_25685</name>
</gene>